<reference evidence="2 3" key="1">
    <citation type="journal article" date="2022" name="Allergy">
        <title>Genome assembly and annotation of Periplaneta americana reveal a comprehensive cockroach allergen profile.</title>
        <authorList>
            <person name="Wang L."/>
            <person name="Xiong Q."/>
            <person name="Saelim N."/>
            <person name="Wang L."/>
            <person name="Nong W."/>
            <person name="Wan A.T."/>
            <person name="Shi M."/>
            <person name="Liu X."/>
            <person name="Cao Q."/>
            <person name="Hui J.H.L."/>
            <person name="Sookrung N."/>
            <person name="Leung T.F."/>
            <person name="Tungtrongchitr A."/>
            <person name="Tsui S.K.W."/>
        </authorList>
    </citation>
    <scope>NUCLEOTIDE SEQUENCE [LARGE SCALE GENOMIC DNA]</scope>
    <source>
        <strain evidence="2">PWHHKU_190912</strain>
    </source>
</reference>
<dbReference type="Proteomes" id="UP001148838">
    <property type="component" value="Unassembled WGS sequence"/>
</dbReference>
<organism evidence="2 3">
    <name type="scientific">Periplaneta americana</name>
    <name type="common">American cockroach</name>
    <name type="synonym">Blatta americana</name>
    <dbReference type="NCBI Taxonomy" id="6978"/>
    <lineage>
        <taxon>Eukaryota</taxon>
        <taxon>Metazoa</taxon>
        <taxon>Ecdysozoa</taxon>
        <taxon>Arthropoda</taxon>
        <taxon>Hexapoda</taxon>
        <taxon>Insecta</taxon>
        <taxon>Pterygota</taxon>
        <taxon>Neoptera</taxon>
        <taxon>Polyneoptera</taxon>
        <taxon>Dictyoptera</taxon>
        <taxon>Blattodea</taxon>
        <taxon>Blattoidea</taxon>
        <taxon>Blattidae</taxon>
        <taxon>Blattinae</taxon>
        <taxon>Periplaneta</taxon>
    </lineage>
</organism>
<comment type="caution">
    <text evidence="2">The sequence shown here is derived from an EMBL/GenBank/DDBJ whole genome shotgun (WGS) entry which is preliminary data.</text>
</comment>
<evidence type="ECO:0000313" key="3">
    <source>
        <dbReference type="Proteomes" id="UP001148838"/>
    </source>
</evidence>
<sequence>MGPKKDKVIEENMKDCVRRVMKDALQDQAILEGIANIISDKGDVRKEHGGDKAVRTVAQKKGRQNSKIGSAYSGGTDYLE</sequence>
<evidence type="ECO:0000313" key="2">
    <source>
        <dbReference type="EMBL" id="KAJ4435128.1"/>
    </source>
</evidence>
<keyword evidence="3" id="KW-1185">Reference proteome</keyword>
<proteinExistence type="predicted"/>
<evidence type="ECO:0000256" key="1">
    <source>
        <dbReference type="SAM" id="MobiDB-lite"/>
    </source>
</evidence>
<gene>
    <name evidence="2" type="ORF">ANN_23704</name>
</gene>
<name>A0ABQ8SMA1_PERAM</name>
<dbReference type="EMBL" id="JAJSOF020000025">
    <property type="protein sequence ID" value="KAJ4435128.1"/>
    <property type="molecule type" value="Genomic_DNA"/>
</dbReference>
<feature type="region of interest" description="Disordered" evidence="1">
    <location>
        <begin position="58"/>
        <end position="80"/>
    </location>
</feature>
<protein>
    <submittedName>
        <fullName evidence="2">Uncharacterized protein</fullName>
    </submittedName>
</protein>
<accession>A0ABQ8SMA1</accession>